<dbReference type="AlphaFoldDB" id="A0A7J5B6Q6"/>
<gene>
    <name evidence="1" type="ORF">F8O03_06080</name>
</gene>
<organism evidence="1 2">
    <name type="scientific">Pseudoclavibacter terrae</name>
    <dbReference type="NCBI Taxonomy" id="1530195"/>
    <lineage>
        <taxon>Bacteria</taxon>
        <taxon>Bacillati</taxon>
        <taxon>Actinomycetota</taxon>
        <taxon>Actinomycetes</taxon>
        <taxon>Micrococcales</taxon>
        <taxon>Microbacteriaceae</taxon>
        <taxon>Pseudoclavibacter</taxon>
    </lineage>
</organism>
<comment type="caution">
    <text evidence="1">The sequence shown here is derived from an EMBL/GenBank/DDBJ whole genome shotgun (WGS) entry which is preliminary data.</text>
</comment>
<dbReference type="RefSeq" id="WP_151423016.1">
    <property type="nucleotide sequence ID" value="NZ_WBJX01000001.1"/>
</dbReference>
<reference evidence="1 2" key="1">
    <citation type="submission" date="2019-09" db="EMBL/GenBank/DDBJ databases">
        <title>Phylogeny of genus Pseudoclavibacter and closely related genus.</title>
        <authorList>
            <person name="Li Y."/>
        </authorList>
    </citation>
    <scope>NUCLEOTIDE SEQUENCE [LARGE SCALE GENOMIC DNA]</scope>
    <source>
        <strain evidence="1 2">THG-MD12</strain>
    </source>
</reference>
<proteinExistence type="predicted"/>
<evidence type="ECO:0000313" key="1">
    <source>
        <dbReference type="EMBL" id="KAB1639875.1"/>
    </source>
</evidence>
<protein>
    <submittedName>
        <fullName evidence="1">Uncharacterized protein</fullName>
    </submittedName>
</protein>
<evidence type="ECO:0000313" key="2">
    <source>
        <dbReference type="Proteomes" id="UP000490386"/>
    </source>
</evidence>
<keyword evidence="2" id="KW-1185">Reference proteome</keyword>
<sequence>MPETDVLFNISGPGAVNHRIVGDNLVIDRVVNGKVVEVGKIVGNVRGAAGIPGGLTPPQQMIFDTMQAEVAALKKMLEDQQLDILISKSDGPLSGGFRPTWHTAIRVGPERTYKTFDAAVTYARTLPGAAFFSQGTYFKNNATRGRRLVDNRVLILFDPGTYQQTDLGLTTVSDGIDFVGVGAAREDVVLKTNTINYNLRTWGSTYVKNLTIWHDQGPTGNNYCYHMNNVTGTYGYTNLFDNVWFRDTNSASSGCVGVDGQDGQLLAFYRCKFTSTRAVTASRLVIHDMPGNRHGFQLMFVDCEIDQPEGGSNFGLVPIGASSTGGVEYQTWRVGCKTTAGVAISDKYWVGTTEQGTIAAIPWPSNAMRAIDAGKYTPRLTPGVHQPTATTTAVALVPRRLYYVPLGVTGSAFVHYMELVLTTAPTPVTQSIAMGLFLEFQNVDGTWPGRPSDAYVNTTLDYNSTGVKRGNPGTNILNPAAPNKLGFDARTRVWLAATSSIAENLVQGSTTFSDGTNCWYETITGNVPQSAAATLTRVPAGDAVPIPRVVLT</sequence>
<accession>A0A7J5B6Q6</accession>
<dbReference type="EMBL" id="WBJX01000001">
    <property type="protein sequence ID" value="KAB1639875.1"/>
    <property type="molecule type" value="Genomic_DNA"/>
</dbReference>
<dbReference type="Proteomes" id="UP000490386">
    <property type="component" value="Unassembled WGS sequence"/>
</dbReference>
<name>A0A7J5B6Q6_9MICO</name>